<evidence type="ECO:0000256" key="4">
    <source>
        <dbReference type="ARBA" id="ARBA00022679"/>
    </source>
</evidence>
<dbReference type="GeneID" id="111108349"/>
<evidence type="ECO:0000256" key="5">
    <source>
        <dbReference type="ARBA" id="ARBA00022695"/>
    </source>
</evidence>
<keyword evidence="6" id="KW-0694">RNA-binding</keyword>
<evidence type="ECO:0000256" key="2">
    <source>
        <dbReference type="ARBA" id="ARBA00012494"/>
    </source>
</evidence>
<dbReference type="InterPro" id="IPR057596">
    <property type="entry name" value="RDRP_core"/>
</dbReference>
<evidence type="ECO:0000256" key="3">
    <source>
        <dbReference type="ARBA" id="ARBA00022484"/>
    </source>
</evidence>
<dbReference type="InterPro" id="IPR058752">
    <property type="entry name" value="RDRP_C_head"/>
</dbReference>
<dbReference type="GO" id="GO:0030422">
    <property type="term" value="P:siRNA processing"/>
    <property type="evidence" value="ECO:0007669"/>
    <property type="project" value="TreeGrafter"/>
</dbReference>
<comment type="catalytic activity">
    <reaction evidence="8">
        <text>RNA(n) + a ribonucleoside 5'-triphosphate = RNA(n+1) + diphosphate</text>
        <dbReference type="Rhea" id="RHEA:21248"/>
        <dbReference type="Rhea" id="RHEA-COMP:14527"/>
        <dbReference type="Rhea" id="RHEA-COMP:17342"/>
        <dbReference type="ChEBI" id="CHEBI:33019"/>
        <dbReference type="ChEBI" id="CHEBI:61557"/>
        <dbReference type="ChEBI" id="CHEBI:140395"/>
        <dbReference type="EC" id="2.7.7.48"/>
    </reaction>
</comment>
<organism evidence="11 12">
    <name type="scientific">Crassostrea virginica</name>
    <name type="common">Eastern oyster</name>
    <dbReference type="NCBI Taxonomy" id="6565"/>
    <lineage>
        <taxon>Eukaryota</taxon>
        <taxon>Metazoa</taxon>
        <taxon>Spiralia</taxon>
        <taxon>Lophotrochozoa</taxon>
        <taxon>Mollusca</taxon>
        <taxon>Bivalvia</taxon>
        <taxon>Autobranchia</taxon>
        <taxon>Pteriomorphia</taxon>
        <taxon>Ostreida</taxon>
        <taxon>Ostreoidea</taxon>
        <taxon>Ostreidae</taxon>
        <taxon>Crassostrea</taxon>
    </lineage>
</organism>
<protein>
    <recommendedName>
        <fullName evidence="2">RNA-directed RNA polymerase</fullName>
        <ecNumber evidence="2">2.7.7.48</ecNumber>
    </recommendedName>
</protein>
<dbReference type="PANTHER" id="PTHR23079:SF55">
    <property type="entry name" value="RNA-DIRECTED RNA POLYMERASE"/>
    <property type="match status" value="1"/>
</dbReference>
<dbReference type="EC" id="2.7.7.48" evidence="2"/>
<accession>A0A8B8B8X5</accession>
<dbReference type="GO" id="GO:0003723">
    <property type="term" value="F:RNA binding"/>
    <property type="evidence" value="ECO:0007669"/>
    <property type="project" value="UniProtKB-KW"/>
</dbReference>
<evidence type="ECO:0000256" key="1">
    <source>
        <dbReference type="ARBA" id="ARBA00005762"/>
    </source>
</evidence>
<keyword evidence="5" id="KW-0548">Nucleotidyltransferase</keyword>
<name>A0A8B8B8X5_CRAVI</name>
<keyword evidence="7" id="KW-0943">RNA-mediated gene silencing</keyword>
<evidence type="ECO:0000259" key="9">
    <source>
        <dbReference type="Pfam" id="PF05183"/>
    </source>
</evidence>
<dbReference type="Pfam" id="PF05183">
    <property type="entry name" value="RdRP"/>
    <property type="match status" value="1"/>
</dbReference>
<evidence type="ECO:0000313" key="12">
    <source>
        <dbReference type="RefSeq" id="XP_022299867.1"/>
    </source>
</evidence>
<keyword evidence="4" id="KW-0808">Transferase</keyword>
<keyword evidence="11" id="KW-1185">Reference proteome</keyword>
<dbReference type="Pfam" id="PF26253">
    <property type="entry name" value="RdRP_head"/>
    <property type="match status" value="1"/>
</dbReference>
<dbReference type="KEGG" id="cvn:111108349"/>
<dbReference type="GO" id="GO:0031380">
    <property type="term" value="C:nuclear RNA-directed RNA polymerase complex"/>
    <property type="evidence" value="ECO:0007669"/>
    <property type="project" value="TreeGrafter"/>
</dbReference>
<dbReference type="RefSeq" id="XP_022299867.1">
    <property type="nucleotide sequence ID" value="XM_022444159.1"/>
</dbReference>
<reference evidence="12" key="1">
    <citation type="submission" date="2025-08" db="UniProtKB">
        <authorList>
            <consortium name="RefSeq"/>
        </authorList>
    </citation>
    <scope>IDENTIFICATION</scope>
    <source>
        <tissue evidence="12">Whole sample</tissue>
    </source>
</reference>
<gene>
    <name evidence="12" type="primary">LOC111108349</name>
</gene>
<evidence type="ECO:0000256" key="8">
    <source>
        <dbReference type="ARBA" id="ARBA00048744"/>
    </source>
</evidence>
<dbReference type="GO" id="GO:0003968">
    <property type="term" value="F:RNA-directed RNA polymerase activity"/>
    <property type="evidence" value="ECO:0007669"/>
    <property type="project" value="UniProtKB-KW"/>
</dbReference>
<dbReference type="OrthoDB" id="6513042at2759"/>
<feature type="domain" description="RDRP core" evidence="9">
    <location>
        <begin position="389"/>
        <end position="939"/>
    </location>
</feature>
<evidence type="ECO:0000256" key="7">
    <source>
        <dbReference type="ARBA" id="ARBA00023158"/>
    </source>
</evidence>
<dbReference type="PANTHER" id="PTHR23079">
    <property type="entry name" value="RNA-DEPENDENT RNA POLYMERASE"/>
    <property type="match status" value="1"/>
</dbReference>
<dbReference type="InterPro" id="IPR007855">
    <property type="entry name" value="RDRP"/>
</dbReference>
<evidence type="ECO:0000256" key="6">
    <source>
        <dbReference type="ARBA" id="ARBA00022884"/>
    </source>
</evidence>
<proteinExistence type="inferred from homology"/>
<comment type="similarity">
    <text evidence="1">Belongs to the RdRP family.</text>
</comment>
<feature type="domain" description="RDRP C-terminal head" evidence="10">
    <location>
        <begin position="966"/>
        <end position="1105"/>
    </location>
</feature>
<dbReference type="Proteomes" id="UP000694844">
    <property type="component" value="Chromosome 8"/>
</dbReference>
<evidence type="ECO:0000313" key="11">
    <source>
        <dbReference type="Proteomes" id="UP000694844"/>
    </source>
</evidence>
<keyword evidence="3" id="KW-0696">RNA-directed RNA polymerase</keyword>
<sequence length="1810" mass="208754">MASNYENSSDLVWVTSASPVDGLKDEEENFHIRFHYLRNVKSGKCFKLPEYITRIDNGQTWKDTEPWPTYGAYEVTYEQELVTKRRLSIEEDVFHAWFSNKPSSEDMAWLEIIRKKRSYPDSAKFSREFSFPGVRVIGGSMITPVTFVSHWELSTNYQNNLTVSFQDESSNIRIEKGMIGDGNSFIMEATYDSLYDTIIVHKTDTYLAMLLNFRTNPKIYENTGNAKTTPRATAKHTGFENFGCLNTLYLEFDTSRHQYSDLKLLLSHLICLGFHVVYAILHKSLLQTQRTFFPQTDSFELAYAWKCVQSLGFKVTDHLSEEVKEYLQGFLKDETTLTAQILYNLALRLTEKPFFFFKGEFDSVIRRTQETDLADKPPPNYCKVPRIVLTPTKLLYLPKEPVLQNRILRQYGEEFFIKVVFRDDDFNKISTIQSYALESLLNSMKTHFKDGFKIHDRHYEFLGCSNSQLREHSFWFFHPHDNITSKHIRKKSGELSSETCVASYVSRFGLCFSTTRKTVDVEKKCVEYRKDVANDKYCFTDGIGCISPHLAKRVAKELQIRPVPSAFQIRFGGCKGVVAQDPTLGAEKDVLVIRDSMKKFESDSHNLEILEVTRPGRLHLNRQVIMLLSGLGIPDHVFLNLQEKMLIDMADMLLDDEKALSVLREIAVGGMDFLLMATNGISFIQEPFFRSLLLAVYHHKLGSLMKRTRIQIPLDKGRIMMGTSDESKTLGSGQVFIQYSKEIDAPGENVIPLEGLVVVSKNPCFHEGDIRVFQAVNVPSLSHMVDCIVFPQVGQRPHPDEMSGSDLDGDMYFVCWDEHLCKFENRTPMDFPKAEKKRLKREVESNDIIDFLAEYIRYDKLGLIANAHLVHADSNKKGIFSNECHKLAEMHSEAVDFPKTGKIPDVDDELRPKSYPDFMMKEDKQMYTSTTIIGRLFRQCRSIRGVQTRPRYTMEGGEDFNTNKIDVKTLKTFMCDAKDQMSLYQKRLLDVLELYGIRTEAEALTGLVQSVKSVKGCLKEEKFQVGQIVKEQISLIRKKTREIFFEEFGGESNIAKTDKGVLTKALAWYQVTHDPNENTSIPTILSFPWIVGDILVNLKEASKTQATRLENCFKQYYDVSQKDKNRKMSSLNLMKEKIQLLLNDFRKVNIEYITIGLESCGILKRQQNLNIAIRGLQLSEIREKMREQGIINISKPDEDPCYLLTSGDDEKYARIISDEKIISLSSTCQKYLSRHSKLLKPVVQFLQDIIFQELNPGRKHFPDLIATVLVFFSLERPDNSDEQKSKPCYEESAKCLLYVLKECVLRFKSETFCIDSALKDGLDALNVNSGVIAKIAEHFMLEYQKIAQNFIVTGNPVLRMMKYSTSDNIEDDHKRDIFSLTLDVLGSIKFAKKYVEHQLTRKTGAECRCKRLNLQGRSSTFEAWGTEEDLCELRKIINALSEKQLQISSAPEKGHVIVEDAYSSLFQCGCEESELVLERYLGIHHERHDKRERFIAKLRHVDEKENSFCEGFKKSFTQQWNTLKLKYTDLFHGEICIKISFGMFYIMNIQHGEYLDVLKLNYLLATIDQRKKEVNEKNRRKRKGRKVVVPYISSFQPVVSLRAEKIGNILNKLGFSLIGNEEKLSIKFSEEDPLLCNFRKNGELYSIDFPEIKWSMINVVPATINKQPTHIRFKIQSFREVNTKVVETMEKYNVLLKCGKIFKATEDGFEIDRSHPLPHKTIHFAKEKDTEIYHIPNEKGSCPFRIEVSKVNELKFNADTMELQRLTDPRVEVTMIPGLPPLESSDEELKSYARYIWDKALSLGREFDNS</sequence>
<evidence type="ECO:0000259" key="10">
    <source>
        <dbReference type="Pfam" id="PF26253"/>
    </source>
</evidence>